<gene>
    <name evidence="1" type="ORF">KUTeg_009706</name>
</gene>
<organism evidence="1 2">
    <name type="scientific">Tegillarca granosa</name>
    <name type="common">Malaysian cockle</name>
    <name type="synonym">Anadara granosa</name>
    <dbReference type="NCBI Taxonomy" id="220873"/>
    <lineage>
        <taxon>Eukaryota</taxon>
        <taxon>Metazoa</taxon>
        <taxon>Spiralia</taxon>
        <taxon>Lophotrochozoa</taxon>
        <taxon>Mollusca</taxon>
        <taxon>Bivalvia</taxon>
        <taxon>Autobranchia</taxon>
        <taxon>Pteriomorphia</taxon>
        <taxon>Arcoida</taxon>
        <taxon>Arcoidea</taxon>
        <taxon>Arcidae</taxon>
        <taxon>Tegillarca</taxon>
    </lineage>
</organism>
<dbReference type="EMBL" id="JARBDR010000440">
    <property type="protein sequence ID" value="KAJ8312333.1"/>
    <property type="molecule type" value="Genomic_DNA"/>
</dbReference>
<dbReference type="InterPro" id="IPR018378">
    <property type="entry name" value="C-type_lectin_CS"/>
</dbReference>
<reference evidence="1 2" key="1">
    <citation type="submission" date="2022-12" db="EMBL/GenBank/DDBJ databases">
        <title>Chromosome-level genome of Tegillarca granosa.</title>
        <authorList>
            <person name="Kim J."/>
        </authorList>
    </citation>
    <scope>NUCLEOTIDE SEQUENCE [LARGE SCALE GENOMIC DNA]</scope>
    <source>
        <strain evidence="1">Teg-2019</strain>
        <tissue evidence="1">Adductor muscle</tissue>
    </source>
</reference>
<accession>A0ABQ9F4N3</accession>
<evidence type="ECO:0000313" key="1">
    <source>
        <dbReference type="EMBL" id="KAJ8312333.1"/>
    </source>
</evidence>
<dbReference type="Gene3D" id="3.10.100.10">
    <property type="entry name" value="Mannose-Binding Protein A, subunit A"/>
    <property type="match status" value="1"/>
</dbReference>
<proteinExistence type="predicted"/>
<comment type="caution">
    <text evidence="1">The sequence shown here is derived from an EMBL/GenBank/DDBJ whole genome shotgun (WGS) entry which is preliminary data.</text>
</comment>
<dbReference type="CDD" id="cd00037">
    <property type="entry name" value="CLECT"/>
    <property type="match status" value="1"/>
</dbReference>
<evidence type="ECO:0008006" key="3">
    <source>
        <dbReference type="Google" id="ProtNLM"/>
    </source>
</evidence>
<protein>
    <recommendedName>
        <fullName evidence="3">C-type lectin domain-containing protein</fullName>
    </recommendedName>
</protein>
<evidence type="ECO:0000313" key="2">
    <source>
        <dbReference type="Proteomes" id="UP001217089"/>
    </source>
</evidence>
<dbReference type="SUPFAM" id="SSF56436">
    <property type="entry name" value="C-type lectin-like"/>
    <property type="match status" value="1"/>
</dbReference>
<sequence length="149" mass="18256">MFNRQKEIHLFIKWFQNCLKIKISENYYLRFYVYKKQKQKKKILKSEYNKQKQKKKILKSVKTKAEKVDTKKVLAGRYRHSCGRVLGLEHYREINRTHDVEHKSAINYFYAQSENCLEYGPDSNYKWNDAPCDRHLNVLCEWRILIVYR</sequence>
<dbReference type="PROSITE" id="PS00615">
    <property type="entry name" value="C_TYPE_LECTIN_1"/>
    <property type="match status" value="1"/>
</dbReference>
<dbReference type="InterPro" id="IPR016187">
    <property type="entry name" value="CTDL_fold"/>
</dbReference>
<name>A0ABQ9F4N3_TEGGR</name>
<keyword evidence="2" id="KW-1185">Reference proteome</keyword>
<dbReference type="Proteomes" id="UP001217089">
    <property type="component" value="Unassembled WGS sequence"/>
</dbReference>
<dbReference type="InterPro" id="IPR016186">
    <property type="entry name" value="C-type_lectin-like/link_sf"/>
</dbReference>